<accession>A0AAD5TDT5</accession>
<evidence type="ECO:0000256" key="2">
    <source>
        <dbReference type="SAM" id="Phobius"/>
    </source>
</evidence>
<dbReference type="Proteomes" id="UP001212152">
    <property type="component" value="Unassembled WGS sequence"/>
</dbReference>
<feature type="domain" description="DUF7702" evidence="3">
    <location>
        <begin position="76"/>
        <end position="228"/>
    </location>
</feature>
<comment type="caution">
    <text evidence="4">The sequence shown here is derived from an EMBL/GenBank/DDBJ whole genome shotgun (WGS) entry which is preliminary data.</text>
</comment>
<feature type="transmembrane region" description="Helical" evidence="2">
    <location>
        <begin position="232"/>
        <end position="254"/>
    </location>
</feature>
<feature type="transmembrane region" description="Helical" evidence="2">
    <location>
        <begin position="45"/>
        <end position="64"/>
    </location>
</feature>
<proteinExistence type="predicted"/>
<evidence type="ECO:0000313" key="5">
    <source>
        <dbReference type="Proteomes" id="UP001212152"/>
    </source>
</evidence>
<dbReference type="Pfam" id="PF24800">
    <property type="entry name" value="DUF7702"/>
    <property type="match status" value="1"/>
</dbReference>
<keyword evidence="2" id="KW-0472">Membrane</keyword>
<feature type="transmembrane region" description="Helical" evidence="2">
    <location>
        <begin position="84"/>
        <end position="106"/>
    </location>
</feature>
<feature type="transmembrane region" description="Helical" evidence="2">
    <location>
        <begin position="15"/>
        <end position="33"/>
    </location>
</feature>
<feature type="transmembrane region" description="Helical" evidence="2">
    <location>
        <begin position="166"/>
        <end position="189"/>
    </location>
</feature>
<keyword evidence="2" id="KW-0812">Transmembrane</keyword>
<feature type="region of interest" description="Disordered" evidence="1">
    <location>
        <begin position="288"/>
        <end position="311"/>
    </location>
</feature>
<dbReference type="InterPro" id="IPR056119">
    <property type="entry name" value="DUF7702"/>
</dbReference>
<gene>
    <name evidence="4" type="ORF">HDU87_008700</name>
</gene>
<evidence type="ECO:0000259" key="3">
    <source>
        <dbReference type="Pfam" id="PF24800"/>
    </source>
</evidence>
<keyword evidence="2" id="KW-1133">Transmembrane helix</keyword>
<sequence>MADSPLAISGYETSVPTAVIFSLFYLVLLVWSVRNALRLRLKSEWWVVGYFAMRILAFLTRVYVNYAASLNDDGSLNKNKKNTYIVDSILYSAGYFFLQNCCLGLLDSLINNVKAYGAPLNLDARVMRYLHIAITASAVLSIWGGLKLTNDPLLDSDLDTAHKYRIIGIVILALATVFMAATAAYCSTLVNERSIRTGGRYLCAVLLVLLIRVAVSYFFVENQSKMFEEKYLYGLCIGIEIPAAVMLCVPNTLVHFLPFNSSRDHVNGELLPVHIAQPAPAYYPSMQMPQPQPQGLSVKNDGHSHAQPGWP</sequence>
<dbReference type="AlphaFoldDB" id="A0AAD5TDT5"/>
<feature type="transmembrane region" description="Helical" evidence="2">
    <location>
        <begin position="201"/>
        <end position="220"/>
    </location>
</feature>
<evidence type="ECO:0000313" key="4">
    <source>
        <dbReference type="EMBL" id="KAJ3170815.1"/>
    </source>
</evidence>
<reference evidence="4" key="1">
    <citation type="submission" date="2020-05" db="EMBL/GenBank/DDBJ databases">
        <title>Phylogenomic resolution of chytrid fungi.</title>
        <authorList>
            <person name="Stajich J.E."/>
            <person name="Amses K."/>
            <person name="Simmons R."/>
            <person name="Seto K."/>
            <person name="Myers J."/>
            <person name="Bonds A."/>
            <person name="Quandt C.A."/>
            <person name="Barry K."/>
            <person name="Liu P."/>
            <person name="Grigoriev I."/>
            <person name="Longcore J.E."/>
            <person name="James T.Y."/>
        </authorList>
    </citation>
    <scope>NUCLEOTIDE SEQUENCE</scope>
    <source>
        <strain evidence="4">JEL0379</strain>
    </source>
</reference>
<organism evidence="4 5">
    <name type="scientific">Geranomyces variabilis</name>
    <dbReference type="NCBI Taxonomy" id="109894"/>
    <lineage>
        <taxon>Eukaryota</taxon>
        <taxon>Fungi</taxon>
        <taxon>Fungi incertae sedis</taxon>
        <taxon>Chytridiomycota</taxon>
        <taxon>Chytridiomycota incertae sedis</taxon>
        <taxon>Chytridiomycetes</taxon>
        <taxon>Spizellomycetales</taxon>
        <taxon>Powellomycetaceae</taxon>
        <taxon>Geranomyces</taxon>
    </lineage>
</organism>
<name>A0AAD5TDT5_9FUNG</name>
<keyword evidence="5" id="KW-1185">Reference proteome</keyword>
<dbReference type="EMBL" id="JADGJQ010000093">
    <property type="protein sequence ID" value="KAJ3170815.1"/>
    <property type="molecule type" value="Genomic_DNA"/>
</dbReference>
<protein>
    <recommendedName>
        <fullName evidence="3">DUF7702 domain-containing protein</fullName>
    </recommendedName>
</protein>
<feature type="transmembrane region" description="Helical" evidence="2">
    <location>
        <begin position="126"/>
        <end position="146"/>
    </location>
</feature>
<evidence type="ECO:0000256" key="1">
    <source>
        <dbReference type="SAM" id="MobiDB-lite"/>
    </source>
</evidence>